<protein>
    <submittedName>
        <fullName evidence="1">Uncharacterized protein</fullName>
    </submittedName>
</protein>
<dbReference type="EMBL" id="JBHLXJ010000016">
    <property type="protein sequence ID" value="MFC0351117.1"/>
    <property type="molecule type" value="Genomic_DNA"/>
</dbReference>
<evidence type="ECO:0000313" key="2">
    <source>
        <dbReference type="Proteomes" id="UP001589844"/>
    </source>
</evidence>
<organism evidence="1 2">
    <name type="scientific">Undibacterium danionis</name>
    <dbReference type="NCBI Taxonomy" id="1812100"/>
    <lineage>
        <taxon>Bacteria</taxon>
        <taxon>Pseudomonadati</taxon>
        <taxon>Pseudomonadota</taxon>
        <taxon>Betaproteobacteria</taxon>
        <taxon>Burkholderiales</taxon>
        <taxon>Oxalobacteraceae</taxon>
        <taxon>Undibacterium</taxon>
    </lineage>
</organism>
<evidence type="ECO:0000313" key="1">
    <source>
        <dbReference type="EMBL" id="MFC0351117.1"/>
    </source>
</evidence>
<gene>
    <name evidence="1" type="ORF">ACFFJH_14965</name>
</gene>
<dbReference type="Proteomes" id="UP001589844">
    <property type="component" value="Unassembled WGS sequence"/>
</dbReference>
<reference evidence="1 2" key="1">
    <citation type="submission" date="2024-09" db="EMBL/GenBank/DDBJ databases">
        <authorList>
            <person name="Sun Q."/>
            <person name="Mori K."/>
        </authorList>
    </citation>
    <scope>NUCLEOTIDE SEQUENCE [LARGE SCALE GENOMIC DNA]</scope>
    <source>
        <strain evidence="1 2">CCM 8677</strain>
    </source>
</reference>
<accession>A0ABV6IHK4</accession>
<dbReference type="RefSeq" id="WP_390213707.1">
    <property type="nucleotide sequence ID" value="NZ_JBHLXJ010000016.1"/>
</dbReference>
<keyword evidence="2" id="KW-1185">Reference proteome</keyword>
<proteinExistence type="predicted"/>
<sequence length="140" mass="16165">MAFVVEKISNEELLSKYPEKYDVLKNHFPGEERLGFSIGQWIVDRDRDIYVFLMRCGEVREPDGYLVLFWGKSYVLAKEQHNSMCHWMEGGTIAEVLYISEEIMVRIEEVEALFDDAFNGSGWFGSSDDAYVSLTFPNAT</sequence>
<comment type="caution">
    <text evidence="1">The sequence shown here is derived from an EMBL/GenBank/DDBJ whole genome shotgun (WGS) entry which is preliminary data.</text>
</comment>
<name>A0ABV6IHK4_9BURK</name>